<evidence type="ECO:0000256" key="1">
    <source>
        <dbReference type="ARBA" id="ARBA00022722"/>
    </source>
</evidence>
<dbReference type="InterPro" id="IPR016071">
    <property type="entry name" value="Staphylococal_nuclease_OB-fold"/>
</dbReference>
<evidence type="ECO:0000259" key="5">
    <source>
        <dbReference type="PROSITE" id="PS50830"/>
    </source>
</evidence>
<evidence type="ECO:0000256" key="2">
    <source>
        <dbReference type="ARBA" id="ARBA00022759"/>
    </source>
</evidence>
<dbReference type="Gene3D" id="2.40.50.90">
    <property type="match status" value="1"/>
</dbReference>
<evidence type="ECO:0000313" key="6">
    <source>
        <dbReference type="EMBL" id="MBE7366816.1"/>
    </source>
</evidence>
<reference evidence="6 7" key="1">
    <citation type="submission" date="2020-10" db="EMBL/GenBank/DDBJ databases">
        <title>Ramlibacter sp. HM2 16S ribosomal RNA gene Genome sequencing and assembly.</title>
        <authorList>
            <person name="Kang M."/>
        </authorList>
    </citation>
    <scope>NUCLEOTIDE SEQUENCE [LARGE SCALE GENOMIC DNA]</scope>
    <source>
        <strain evidence="6 7">HM2</strain>
    </source>
</reference>
<dbReference type="RefSeq" id="WP_193675409.1">
    <property type="nucleotide sequence ID" value="NZ_JADDIV010000001.1"/>
</dbReference>
<name>A0ABR9RZX7_9BURK</name>
<keyword evidence="3" id="KW-0378">Hydrolase</keyword>
<keyword evidence="7" id="KW-1185">Reference proteome</keyword>
<dbReference type="SUPFAM" id="SSF50199">
    <property type="entry name" value="Staphylococcal nuclease"/>
    <property type="match status" value="1"/>
</dbReference>
<dbReference type="EMBL" id="JADDIV010000001">
    <property type="protein sequence ID" value="MBE7366816.1"/>
    <property type="molecule type" value="Genomic_DNA"/>
</dbReference>
<dbReference type="SMART" id="SM00318">
    <property type="entry name" value="SNc"/>
    <property type="match status" value="1"/>
</dbReference>
<proteinExistence type="predicted"/>
<dbReference type="InterPro" id="IPR035437">
    <property type="entry name" value="SNase_OB-fold_sf"/>
</dbReference>
<dbReference type="PROSITE" id="PS50830">
    <property type="entry name" value="TNASE_3"/>
    <property type="match status" value="1"/>
</dbReference>
<feature type="chain" id="PRO_5046147867" evidence="4">
    <location>
        <begin position="19"/>
        <end position="158"/>
    </location>
</feature>
<comment type="caution">
    <text evidence="6">The sequence shown here is derived from an EMBL/GenBank/DDBJ whole genome shotgun (WGS) entry which is preliminary data.</text>
</comment>
<evidence type="ECO:0000256" key="4">
    <source>
        <dbReference type="SAM" id="SignalP"/>
    </source>
</evidence>
<feature type="domain" description="TNase-like" evidence="5">
    <location>
        <begin position="19"/>
        <end position="141"/>
    </location>
</feature>
<keyword evidence="1" id="KW-0540">Nuclease</keyword>
<evidence type="ECO:0000256" key="3">
    <source>
        <dbReference type="ARBA" id="ARBA00022801"/>
    </source>
</evidence>
<dbReference type="Proteomes" id="UP000806285">
    <property type="component" value="Unassembled WGS sequence"/>
</dbReference>
<dbReference type="PANTHER" id="PTHR12302:SF3">
    <property type="entry name" value="SERINE_THREONINE-PROTEIN KINASE 31"/>
    <property type="match status" value="1"/>
</dbReference>
<evidence type="ECO:0000313" key="7">
    <source>
        <dbReference type="Proteomes" id="UP000806285"/>
    </source>
</evidence>
<dbReference type="PANTHER" id="PTHR12302">
    <property type="entry name" value="EBNA2 BINDING PROTEIN P100"/>
    <property type="match status" value="1"/>
</dbReference>
<accession>A0ABR9RZX7</accession>
<keyword evidence="2" id="KW-0255">Endonuclease</keyword>
<feature type="signal peptide" evidence="4">
    <location>
        <begin position="1"/>
        <end position="18"/>
    </location>
</feature>
<organism evidence="6 7">
    <name type="scientific">Ramlibacter pallidus</name>
    <dbReference type="NCBI Taxonomy" id="2780087"/>
    <lineage>
        <taxon>Bacteria</taxon>
        <taxon>Pseudomonadati</taxon>
        <taxon>Pseudomonadota</taxon>
        <taxon>Betaproteobacteria</taxon>
        <taxon>Burkholderiales</taxon>
        <taxon>Comamonadaceae</taxon>
        <taxon>Ramlibacter</taxon>
    </lineage>
</organism>
<sequence>MRGWILAACIVAAPALQAATFHGLVTHVTDGDTIWVRPNGGGAPVELRLVDIDAPEGCQPHGAEAKRALRERLLREPVRVQTQGTDTFDRQLARVQHRRQDIGAWMVRNGHAWSSSFQGKAGPHARLERLARQERKGLWSVPGALEPRSFRKRFGRCQ</sequence>
<gene>
    <name evidence="6" type="ORF">IM787_04490</name>
</gene>
<keyword evidence="4" id="KW-0732">Signal</keyword>
<protein>
    <submittedName>
        <fullName evidence="6">Thermonuclease family protein</fullName>
    </submittedName>
</protein>
<dbReference type="Pfam" id="PF00565">
    <property type="entry name" value="SNase"/>
    <property type="match status" value="1"/>
</dbReference>